<dbReference type="PRINTS" id="PR00866">
    <property type="entry name" value="RNADNAPOLMS"/>
</dbReference>
<evidence type="ECO:0000259" key="10">
    <source>
        <dbReference type="PROSITE" id="PS50878"/>
    </source>
</evidence>
<keyword evidence="6" id="KW-0695">RNA-directed DNA polymerase</keyword>
<dbReference type="InterPro" id="IPR000123">
    <property type="entry name" value="Reverse_transcriptase_msDNA"/>
</dbReference>
<dbReference type="Pfam" id="PF00078">
    <property type="entry name" value="RVT_1"/>
    <property type="match status" value="1"/>
</dbReference>
<evidence type="ECO:0000256" key="6">
    <source>
        <dbReference type="ARBA" id="ARBA00022918"/>
    </source>
</evidence>
<keyword evidence="4" id="KW-0479">Metal-binding</keyword>
<comment type="similarity">
    <text evidence="8">Belongs to the bacterial reverse transcriptase family.</text>
</comment>
<evidence type="ECO:0000256" key="5">
    <source>
        <dbReference type="ARBA" id="ARBA00022842"/>
    </source>
</evidence>
<dbReference type="SUPFAM" id="SSF56672">
    <property type="entry name" value="DNA/RNA polymerases"/>
    <property type="match status" value="1"/>
</dbReference>
<proteinExistence type="inferred from homology"/>
<evidence type="ECO:0000313" key="12">
    <source>
        <dbReference type="Proteomes" id="UP000178065"/>
    </source>
</evidence>
<dbReference type="AlphaFoldDB" id="A0A1G2QXX7"/>
<keyword evidence="3" id="KW-0548">Nucleotidyltransferase</keyword>
<dbReference type="InterPro" id="IPR051083">
    <property type="entry name" value="GrpII_Intron_Splice-Mob/Def"/>
</dbReference>
<dbReference type="GO" id="GO:0003723">
    <property type="term" value="F:RNA binding"/>
    <property type="evidence" value="ECO:0007669"/>
    <property type="project" value="InterPro"/>
</dbReference>
<dbReference type="PANTHER" id="PTHR34047:SF7">
    <property type="entry name" value="RNA-DIRECTED DNA POLYMERASE"/>
    <property type="match status" value="1"/>
</dbReference>
<reference evidence="11 12" key="1">
    <citation type="journal article" date="2016" name="Nat. Commun.">
        <title>Thousands of microbial genomes shed light on interconnected biogeochemical processes in an aquifer system.</title>
        <authorList>
            <person name="Anantharaman K."/>
            <person name="Brown C.T."/>
            <person name="Hug L.A."/>
            <person name="Sharon I."/>
            <person name="Castelle C.J."/>
            <person name="Probst A.J."/>
            <person name="Thomas B.C."/>
            <person name="Singh A."/>
            <person name="Wilkins M.J."/>
            <person name="Karaoz U."/>
            <person name="Brodie E.L."/>
            <person name="Williams K.H."/>
            <person name="Hubbard S.S."/>
            <person name="Banfield J.F."/>
        </authorList>
    </citation>
    <scope>NUCLEOTIDE SEQUENCE [LARGE SCALE GENOMIC DNA]</scope>
</reference>
<organism evidence="11 12">
    <name type="scientific">Candidatus Wildermuthbacteria bacterium RIFCSPHIGHO2_01_FULL_49_22b</name>
    <dbReference type="NCBI Taxonomy" id="1802448"/>
    <lineage>
        <taxon>Bacteria</taxon>
        <taxon>Candidatus Wildermuthiibacteriota</taxon>
    </lineage>
</organism>
<evidence type="ECO:0000256" key="1">
    <source>
        <dbReference type="ARBA" id="ARBA00012493"/>
    </source>
</evidence>
<protein>
    <recommendedName>
        <fullName evidence="1">RNA-directed DNA polymerase</fullName>
        <ecNumber evidence="1">2.7.7.49</ecNumber>
    </recommendedName>
</protein>
<keyword evidence="2" id="KW-0808">Transferase</keyword>
<name>A0A1G2QXX7_9BACT</name>
<dbReference type="Proteomes" id="UP000178065">
    <property type="component" value="Unassembled WGS sequence"/>
</dbReference>
<dbReference type="PROSITE" id="PS50878">
    <property type="entry name" value="RT_POL"/>
    <property type="match status" value="1"/>
</dbReference>
<gene>
    <name evidence="11" type="ORF">A2672_01840</name>
</gene>
<evidence type="ECO:0000256" key="9">
    <source>
        <dbReference type="ARBA" id="ARBA00048173"/>
    </source>
</evidence>
<evidence type="ECO:0000256" key="8">
    <source>
        <dbReference type="ARBA" id="ARBA00034120"/>
    </source>
</evidence>
<keyword evidence="5" id="KW-0460">Magnesium</keyword>
<evidence type="ECO:0000313" key="11">
    <source>
        <dbReference type="EMBL" id="OHA65208.1"/>
    </source>
</evidence>
<accession>A0A1G2QXX7</accession>
<dbReference type="GO" id="GO:0003964">
    <property type="term" value="F:RNA-directed DNA polymerase activity"/>
    <property type="evidence" value="ECO:0007669"/>
    <property type="project" value="UniProtKB-KW"/>
</dbReference>
<sequence length="316" mass="35536">MSFENLVLGFELNPALLGGTPAFRIFAIRDKNPLSKREKGRRPLEAPNNAMRIIHGRLIKYLRSLKVEMPYATACRPGDSPLKNVERHRQSRFFCLLDLRRAYQSVQVGKLASVLHQADPRLKGQFWEVRAFLQRYCMSQTGGVPAGAPASPDLFNLYCAVLLDEKIGNLCRQHGLIYTRYVDDLTISGNITVSRRVRAQVRAIIASAGFKVNHLKSQTHDLQKSTLVINGIGLELGGRVFVPPFYLRHVRGLLHEGLKGDLSLAPKIQGAMSVVLGIVNQRKPTASEQRVLRQCKRFRRLIGQTKREQRKAPAPV</sequence>
<evidence type="ECO:0000256" key="7">
    <source>
        <dbReference type="ARBA" id="ARBA00023118"/>
    </source>
</evidence>
<evidence type="ECO:0000256" key="2">
    <source>
        <dbReference type="ARBA" id="ARBA00022679"/>
    </source>
</evidence>
<dbReference type="InterPro" id="IPR000477">
    <property type="entry name" value="RT_dom"/>
</dbReference>
<feature type="domain" description="Reverse transcriptase" evidence="10">
    <location>
        <begin position="1"/>
        <end position="234"/>
    </location>
</feature>
<dbReference type="InterPro" id="IPR043502">
    <property type="entry name" value="DNA/RNA_pol_sf"/>
</dbReference>
<comment type="caution">
    <text evidence="11">The sequence shown here is derived from an EMBL/GenBank/DDBJ whole genome shotgun (WGS) entry which is preliminary data.</text>
</comment>
<dbReference type="GO" id="GO:0051607">
    <property type="term" value="P:defense response to virus"/>
    <property type="evidence" value="ECO:0007669"/>
    <property type="project" value="UniProtKB-KW"/>
</dbReference>
<dbReference type="PANTHER" id="PTHR34047">
    <property type="entry name" value="NUCLEAR INTRON MATURASE 1, MITOCHONDRIAL-RELATED"/>
    <property type="match status" value="1"/>
</dbReference>
<dbReference type="GO" id="GO:0046872">
    <property type="term" value="F:metal ion binding"/>
    <property type="evidence" value="ECO:0007669"/>
    <property type="project" value="UniProtKB-KW"/>
</dbReference>
<dbReference type="STRING" id="1802448.A2672_01840"/>
<evidence type="ECO:0000256" key="4">
    <source>
        <dbReference type="ARBA" id="ARBA00022723"/>
    </source>
</evidence>
<comment type="catalytic activity">
    <reaction evidence="9">
        <text>DNA(n) + a 2'-deoxyribonucleoside 5'-triphosphate = DNA(n+1) + diphosphate</text>
        <dbReference type="Rhea" id="RHEA:22508"/>
        <dbReference type="Rhea" id="RHEA-COMP:17339"/>
        <dbReference type="Rhea" id="RHEA-COMP:17340"/>
        <dbReference type="ChEBI" id="CHEBI:33019"/>
        <dbReference type="ChEBI" id="CHEBI:61560"/>
        <dbReference type="ChEBI" id="CHEBI:173112"/>
        <dbReference type="EC" id="2.7.7.49"/>
    </reaction>
</comment>
<dbReference type="EC" id="2.7.7.49" evidence="1"/>
<dbReference type="EMBL" id="MHTT01000015">
    <property type="protein sequence ID" value="OHA65208.1"/>
    <property type="molecule type" value="Genomic_DNA"/>
</dbReference>
<keyword evidence="7" id="KW-0051">Antiviral defense</keyword>
<evidence type="ECO:0000256" key="3">
    <source>
        <dbReference type="ARBA" id="ARBA00022695"/>
    </source>
</evidence>